<protein>
    <submittedName>
        <fullName evidence="10">Chain length determinant protein EpsF</fullName>
    </submittedName>
</protein>
<dbReference type="InterPro" id="IPR017468">
    <property type="entry name" value="Chain_len_reg_EpsF"/>
</dbReference>
<proteinExistence type="predicted"/>
<comment type="caution">
    <text evidence="10">The sequence shown here is derived from an EMBL/GenBank/DDBJ whole genome shotgun (WGS) entry which is preliminary data.</text>
</comment>
<sequence length="472" mass="51581">MTFRQFLSILVARKLLFIAVLLGVLVPAVVVSFLLPKSYTAVASVVVDVKPDPLSAIAYQSLMTPGVIATQIDILQSDRVARRVVRALKLTEVPLIREQWNDANKGQGDIESWLVERLQKDLDVKPGRESSVINVIYKAPDPRFAAALANAFVQSYIETAVELRVDPAKQYSAFFDSRAKEARESLEKAQNKLSAFQNEHGLIMTDERMDVENQRLNELSTQLVMMQSLSAEANSRQAQAAAGSGDKMQEISGHPVVAALRADLSRSEARLQEISSRLGDKNPQVVELQANINELRQRLDAEVRRLTAGVGVSSNITRQREAQLRGELEAQRAKVLRLKQVRDEGAVITRDIENAQRNYDNIMQRQSVTNIESQATSSNASILTSASAPVEASFPKIPLNIALGLFVGGLLAIGVVMAAELRDRRVRDIDDVRELLGLAVLGVLPGAKSTAASSGAQRQRLLGSSKSSTKAA</sequence>
<evidence type="ECO:0000256" key="3">
    <source>
        <dbReference type="ARBA" id="ARBA00022692"/>
    </source>
</evidence>
<dbReference type="Pfam" id="PF02706">
    <property type="entry name" value="Wzz"/>
    <property type="match status" value="1"/>
</dbReference>
<dbReference type="InterPro" id="IPR032807">
    <property type="entry name" value="GNVR"/>
</dbReference>
<dbReference type="Pfam" id="PF13807">
    <property type="entry name" value="GNVR"/>
    <property type="match status" value="1"/>
</dbReference>
<organism evidence="10 11">
    <name type="scientific">Pelomonas margarita</name>
    <dbReference type="NCBI Taxonomy" id="3299031"/>
    <lineage>
        <taxon>Bacteria</taxon>
        <taxon>Pseudomonadati</taxon>
        <taxon>Pseudomonadota</taxon>
        <taxon>Betaproteobacteria</taxon>
        <taxon>Burkholderiales</taxon>
        <taxon>Sphaerotilaceae</taxon>
        <taxon>Roseateles</taxon>
    </lineage>
</organism>
<evidence type="ECO:0000256" key="2">
    <source>
        <dbReference type="ARBA" id="ARBA00022475"/>
    </source>
</evidence>
<keyword evidence="5 7" id="KW-0472">Membrane</keyword>
<dbReference type="RefSeq" id="WP_394402060.1">
    <property type="nucleotide sequence ID" value="NZ_JBIGHW010000023.1"/>
</dbReference>
<evidence type="ECO:0000256" key="1">
    <source>
        <dbReference type="ARBA" id="ARBA00004651"/>
    </source>
</evidence>
<reference evidence="10 11" key="1">
    <citation type="submission" date="2024-08" db="EMBL/GenBank/DDBJ databases">
        <authorList>
            <person name="Lu H."/>
        </authorList>
    </citation>
    <scope>NUCLEOTIDE SEQUENCE [LARGE SCALE GENOMIC DNA]</scope>
    <source>
        <strain evidence="10 11">LKC17W</strain>
    </source>
</reference>
<dbReference type="NCBIfam" id="TIGR03017">
    <property type="entry name" value="EpsF"/>
    <property type="match status" value="1"/>
</dbReference>
<evidence type="ECO:0000259" key="8">
    <source>
        <dbReference type="Pfam" id="PF02706"/>
    </source>
</evidence>
<feature type="transmembrane region" description="Helical" evidence="7">
    <location>
        <begin position="397"/>
        <end position="419"/>
    </location>
</feature>
<name>A0ABW7FQ27_9BURK</name>
<keyword evidence="4 7" id="KW-1133">Transmembrane helix</keyword>
<keyword evidence="2" id="KW-1003">Cell membrane</keyword>
<evidence type="ECO:0000256" key="4">
    <source>
        <dbReference type="ARBA" id="ARBA00022989"/>
    </source>
</evidence>
<evidence type="ECO:0000313" key="11">
    <source>
        <dbReference type="Proteomes" id="UP001606301"/>
    </source>
</evidence>
<evidence type="ECO:0000259" key="9">
    <source>
        <dbReference type="Pfam" id="PF13807"/>
    </source>
</evidence>
<evidence type="ECO:0000256" key="6">
    <source>
        <dbReference type="SAM" id="Coils"/>
    </source>
</evidence>
<feature type="coiled-coil region" evidence="6">
    <location>
        <begin position="257"/>
        <end position="305"/>
    </location>
</feature>
<evidence type="ECO:0000313" key="10">
    <source>
        <dbReference type="EMBL" id="MFG6443439.1"/>
    </source>
</evidence>
<accession>A0ABW7FQ27</accession>
<dbReference type="InterPro" id="IPR003856">
    <property type="entry name" value="LPS_length_determ_N"/>
</dbReference>
<dbReference type="InterPro" id="IPR050445">
    <property type="entry name" value="Bact_polysacc_biosynth/exp"/>
</dbReference>
<keyword evidence="3 7" id="KW-0812">Transmembrane</keyword>
<keyword evidence="11" id="KW-1185">Reference proteome</keyword>
<dbReference type="PANTHER" id="PTHR32309">
    <property type="entry name" value="TYROSINE-PROTEIN KINASE"/>
    <property type="match status" value="1"/>
</dbReference>
<feature type="domain" description="Tyrosine-protein kinase G-rich" evidence="9">
    <location>
        <begin position="348"/>
        <end position="418"/>
    </location>
</feature>
<gene>
    <name evidence="10" type="primary">epsF</name>
    <name evidence="10" type="ORF">ACG0Z3_22355</name>
</gene>
<evidence type="ECO:0000256" key="5">
    <source>
        <dbReference type="ARBA" id="ARBA00023136"/>
    </source>
</evidence>
<feature type="domain" description="Polysaccharide chain length determinant N-terminal" evidence="8">
    <location>
        <begin position="3"/>
        <end position="87"/>
    </location>
</feature>
<dbReference type="PANTHER" id="PTHR32309:SF13">
    <property type="entry name" value="FERRIC ENTEROBACTIN TRANSPORT PROTEIN FEPE"/>
    <property type="match status" value="1"/>
</dbReference>
<dbReference type="EMBL" id="JBIGHW010000023">
    <property type="protein sequence ID" value="MFG6443439.1"/>
    <property type="molecule type" value="Genomic_DNA"/>
</dbReference>
<dbReference type="Proteomes" id="UP001606301">
    <property type="component" value="Unassembled WGS sequence"/>
</dbReference>
<keyword evidence="6" id="KW-0175">Coiled coil</keyword>
<evidence type="ECO:0000256" key="7">
    <source>
        <dbReference type="SAM" id="Phobius"/>
    </source>
</evidence>
<comment type="subcellular location">
    <subcellularLocation>
        <location evidence="1">Cell membrane</location>
        <topology evidence="1">Multi-pass membrane protein</topology>
    </subcellularLocation>
</comment>